<keyword evidence="8" id="KW-0813">Transport</keyword>
<dbReference type="AlphaFoldDB" id="A0A1M5BCC6"/>
<dbReference type="InterPro" id="IPR000802">
    <property type="entry name" value="Arsenical_pump_ArsB"/>
</dbReference>
<evidence type="ECO:0000313" key="10">
    <source>
        <dbReference type="Proteomes" id="UP000184476"/>
    </source>
</evidence>
<evidence type="ECO:0000256" key="1">
    <source>
        <dbReference type="ARBA" id="ARBA00004651"/>
    </source>
</evidence>
<dbReference type="NCBIfam" id="NF011980">
    <property type="entry name" value="PRK15445.1"/>
    <property type="match status" value="1"/>
</dbReference>
<gene>
    <name evidence="9" type="ORF">SAMN05444392_12114</name>
</gene>
<evidence type="ECO:0000256" key="2">
    <source>
        <dbReference type="ARBA" id="ARBA00006433"/>
    </source>
</evidence>
<feature type="transmembrane region" description="Helical" evidence="8">
    <location>
        <begin position="322"/>
        <end position="341"/>
    </location>
</feature>
<accession>A0A1M5BCC6</accession>
<dbReference type="CDD" id="cd01118">
    <property type="entry name" value="ArsB_permease"/>
    <property type="match status" value="1"/>
</dbReference>
<dbReference type="PRINTS" id="PR00758">
    <property type="entry name" value="ARSENICPUMP"/>
</dbReference>
<dbReference type="GO" id="GO:0015105">
    <property type="term" value="F:arsenite transmembrane transporter activity"/>
    <property type="evidence" value="ECO:0007669"/>
    <property type="project" value="InterPro"/>
</dbReference>
<sequence>MIITTPMIIALLIFLFTLIIVIWQPRGLSVGWSASIGAILALLFGIVSLSDIVTVTHIVWNATFAFIAAMLISLVMDEIGFFEWAALHMARFAKGNGHLMFIYTILLGSVITAFFNNDGAILIMTPILLAMTKALGFDNKMIFAFVFAGGFIADTTSLPLVISNLVNILSADYFQIGFLSYAIHMIIPNIFALIASLICLYLFFRKDIPKTYNWMELQKPSDAIRDHRLFKLSWVMLIILFAGYFVSELLHIPVSIIASGAAFIFLVAASNNPKIKVKKIIIEAPWTVIIFSIGMYLVVFSLHNVGFTQPLTQVIKASTDHGLLYVTFVMGFSSAFLSSLMNNLPTVMFDSLVIQATQTTGMIRDSLIYANIIGADLGPKMTPLGSLATLLWIHVLARKKITISWIQYCKVGIILTIPTLIITLFGLYLWFHILY</sequence>
<evidence type="ECO:0000256" key="7">
    <source>
        <dbReference type="ARBA" id="ARBA00023136"/>
    </source>
</evidence>
<comment type="subcellular location">
    <subcellularLocation>
        <location evidence="1 8">Cell membrane</location>
        <topology evidence="1 8">Multi-pass membrane protein</topology>
    </subcellularLocation>
</comment>
<evidence type="ECO:0000256" key="5">
    <source>
        <dbReference type="ARBA" id="ARBA00022849"/>
    </source>
</evidence>
<evidence type="ECO:0000256" key="3">
    <source>
        <dbReference type="ARBA" id="ARBA00022475"/>
    </source>
</evidence>
<keyword evidence="5 8" id="KW-0059">Arsenical resistance</keyword>
<keyword evidence="7 8" id="KW-0472">Membrane</keyword>
<protein>
    <recommendedName>
        <fullName evidence="8">Arsenical pump membrane protein</fullName>
    </recommendedName>
</protein>
<dbReference type="PANTHER" id="PTHR43302">
    <property type="entry name" value="TRANSPORTER ARSB-RELATED"/>
    <property type="match status" value="1"/>
</dbReference>
<dbReference type="GO" id="GO:0005886">
    <property type="term" value="C:plasma membrane"/>
    <property type="evidence" value="ECO:0007669"/>
    <property type="project" value="UniProtKB-SubCell"/>
</dbReference>
<evidence type="ECO:0000256" key="6">
    <source>
        <dbReference type="ARBA" id="ARBA00022989"/>
    </source>
</evidence>
<keyword evidence="6 8" id="KW-1133">Transmembrane helix</keyword>
<feature type="transmembrane region" description="Helical" evidence="8">
    <location>
        <begin position="408"/>
        <end position="431"/>
    </location>
</feature>
<dbReference type="Proteomes" id="UP000184476">
    <property type="component" value="Unassembled WGS sequence"/>
</dbReference>
<organism evidence="9 10">
    <name type="scientific">Seinonella peptonophila</name>
    <dbReference type="NCBI Taxonomy" id="112248"/>
    <lineage>
        <taxon>Bacteria</taxon>
        <taxon>Bacillati</taxon>
        <taxon>Bacillota</taxon>
        <taxon>Bacilli</taxon>
        <taxon>Bacillales</taxon>
        <taxon>Thermoactinomycetaceae</taxon>
        <taxon>Seinonella</taxon>
    </lineage>
</organism>
<reference evidence="9 10" key="1">
    <citation type="submission" date="2016-11" db="EMBL/GenBank/DDBJ databases">
        <authorList>
            <person name="Jaros S."/>
            <person name="Januszkiewicz K."/>
            <person name="Wedrychowicz H."/>
        </authorList>
    </citation>
    <scope>NUCLEOTIDE SEQUENCE [LARGE SCALE GENOMIC DNA]</scope>
    <source>
        <strain evidence="9 10">DSM 44666</strain>
    </source>
</reference>
<dbReference type="GO" id="GO:0046685">
    <property type="term" value="P:response to arsenic-containing substance"/>
    <property type="evidence" value="ECO:0007669"/>
    <property type="project" value="UniProtKB-KW"/>
</dbReference>
<feature type="transmembrane region" description="Helical" evidence="8">
    <location>
        <begin position="252"/>
        <end position="269"/>
    </location>
</feature>
<comment type="caution">
    <text evidence="8">Lacks conserved residue(s) required for the propagation of feature annotation.</text>
</comment>
<feature type="transmembrane region" description="Helical" evidence="8">
    <location>
        <begin position="7"/>
        <end position="24"/>
    </location>
</feature>
<feature type="transmembrane region" description="Helical" evidence="8">
    <location>
        <begin position="141"/>
        <end position="162"/>
    </location>
</feature>
<feature type="transmembrane region" description="Helical" evidence="8">
    <location>
        <begin position="30"/>
        <end position="49"/>
    </location>
</feature>
<evidence type="ECO:0000256" key="4">
    <source>
        <dbReference type="ARBA" id="ARBA00022692"/>
    </source>
</evidence>
<feature type="transmembrane region" description="Helical" evidence="8">
    <location>
        <begin position="101"/>
        <end position="129"/>
    </location>
</feature>
<keyword evidence="10" id="KW-1185">Reference proteome</keyword>
<dbReference type="STRING" id="112248.SAMN05444392_12114"/>
<proteinExistence type="inferred from homology"/>
<feature type="transmembrane region" description="Helical" evidence="8">
    <location>
        <begin position="58"/>
        <end position="81"/>
    </location>
</feature>
<feature type="transmembrane region" description="Helical" evidence="8">
    <location>
        <begin position="281"/>
        <end position="302"/>
    </location>
</feature>
<evidence type="ECO:0000256" key="8">
    <source>
        <dbReference type="RuleBase" id="RU004993"/>
    </source>
</evidence>
<keyword evidence="4 8" id="KW-0812">Transmembrane</keyword>
<comment type="similarity">
    <text evidence="2 8">Belongs to the ArsB family.</text>
</comment>
<name>A0A1M5BCC6_9BACL</name>
<feature type="transmembrane region" description="Helical" evidence="8">
    <location>
        <begin position="182"/>
        <end position="204"/>
    </location>
</feature>
<dbReference type="NCBIfam" id="TIGR00935">
    <property type="entry name" value="2a45"/>
    <property type="match status" value="1"/>
</dbReference>
<dbReference type="Pfam" id="PF02040">
    <property type="entry name" value="ArsB"/>
    <property type="match status" value="1"/>
</dbReference>
<dbReference type="PANTHER" id="PTHR43302:SF5">
    <property type="entry name" value="TRANSPORTER ARSB-RELATED"/>
    <property type="match status" value="1"/>
</dbReference>
<keyword evidence="3" id="KW-1003">Cell membrane</keyword>
<feature type="transmembrane region" description="Helical" evidence="8">
    <location>
        <begin position="229"/>
        <end position="246"/>
    </location>
</feature>
<evidence type="ECO:0000313" key="9">
    <source>
        <dbReference type="EMBL" id="SHF40221.1"/>
    </source>
</evidence>
<dbReference type="EMBL" id="FQVL01000021">
    <property type="protein sequence ID" value="SHF40221.1"/>
    <property type="molecule type" value="Genomic_DNA"/>
</dbReference>
<comment type="function">
    <text evidence="8">Involved in arsenical resistance. Thought to form the channel of an arsenite pump.</text>
</comment>